<dbReference type="InterPro" id="IPR005152">
    <property type="entry name" value="Lipase_secreted"/>
</dbReference>
<dbReference type="Gene3D" id="1.10.260.130">
    <property type="match status" value="1"/>
</dbReference>
<reference evidence="3 4" key="1">
    <citation type="submission" date="2020-12" db="EMBL/GenBank/DDBJ databases">
        <title>FDA dAtabase for Regulatory Grade micrObial Sequences (FDA-ARGOS): Supporting development and validation of Infectious Disease Dx tests.</title>
        <authorList>
            <person name="Sproer C."/>
            <person name="Gronow S."/>
            <person name="Severitt S."/>
            <person name="Schroder I."/>
            <person name="Tallon L."/>
            <person name="Sadzewicz L."/>
            <person name="Zhao X."/>
            <person name="Boylan J."/>
            <person name="Ott S."/>
            <person name="Bowen H."/>
            <person name="Vavikolanu K."/>
            <person name="Mehta A."/>
            <person name="Aluvathingal J."/>
            <person name="Nadendla S."/>
            <person name="Lowell S."/>
            <person name="Myers T."/>
            <person name="Yan Y."/>
            <person name="Sichtig H."/>
        </authorList>
    </citation>
    <scope>NUCLEOTIDE SEQUENCE [LARGE SCALE GENOMIC DNA]</scope>
    <source>
        <strain evidence="3 4">FDAARGOS_990</strain>
    </source>
</reference>
<evidence type="ECO:0000313" key="3">
    <source>
        <dbReference type="EMBL" id="QQB15282.1"/>
    </source>
</evidence>
<gene>
    <name evidence="3" type="ORF">I6H47_04840</name>
</gene>
<dbReference type="Pfam" id="PF03583">
    <property type="entry name" value="LIP"/>
    <property type="match status" value="1"/>
</dbReference>
<dbReference type="AlphaFoldDB" id="A0A7T4A111"/>
<dbReference type="SUPFAM" id="SSF53474">
    <property type="entry name" value="alpha/beta-Hydrolases"/>
    <property type="match status" value="1"/>
</dbReference>
<dbReference type="GO" id="GO:0016042">
    <property type="term" value="P:lipid catabolic process"/>
    <property type="evidence" value="ECO:0007669"/>
    <property type="project" value="InterPro"/>
</dbReference>
<dbReference type="Gene3D" id="3.40.50.1820">
    <property type="entry name" value="alpha/beta hydrolase"/>
    <property type="match status" value="1"/>
</dbReference>
<accession>A0A7T4A111</accession>
<feature type="signal peptide" evidence="2">
    <location>
        <begin position="1"/>
        <end position="39"/>
    </location>
</feature>
<dbReference type="GO" id="GO:0004806">
    <property type="term" value="F:triacylglycerol lipase activity"/>
    <property type="evidence" value="ECO:0007669"/>
    <property type="project" value="InterPro"/>
</dbReference>
<dbReference type="EMBL" id="CP065989">
    <property type="protein sequence ID" value="QQB15282.1"/>
    <property type="molecule type" value="Genomic_DNA"/>
</dbReference>
<feature type="region of interest" description="Disordered" evidence="1">
    <location>
        <begin position="38"/>
        <end position="74"/>
    </location>
</feature>
<protein>
    <submittedName>
        <fullName evidence="3">Lipase</fullName>
    </submittedName>
</protein>
<evidence type="ECO:0000256" key="1">
    <source>
        <dbReference type="SAM" id="MobiDB-lite"/>
    </source>
</evidence>
<dbReference type="InterPro" id="IPR029058">
    <property type="entry name" value="AB_hydrolase_fold"/>
</dbReference>
<name>A0A7T4A111_9MICO</name>
<evidence type="ECO:0000313" key="4">
    <source>
        <dbReference type="Proteomes" id="UP000595374"/>
    </source>
</evidence>
<keyword evidence="2" id="KW-0732">Signal</keyword>
<proteinExistence type="predicted"/>
<dbReference type="Proteomes" id="UP000595374">
    <property type="component" value="Chromosome"/>
</dbReference>
<sequence length="480" mass="50233">MSTRRPTMTPPLRRLTTVGTAAIAGLALAVGTIATPAHAADPVPTTDAEAERLNDERAAEDPSELDRSSVPAGVSVEQAQSVVESSDEITVADVEYAAAVEDLPASGVPADFYETPATLPEENGAVVRQAESDFYLDPVRLIRHDAKTTTFMYRTTDERGTARAATATLLSPANSDGPAQDAVVIAPGTQGTADKCAPSRQLSMGTEYEGIGVTSALAADRPVIVVDYIGLGTEGPHRYLNRVEEGRAVLDAARAVQLVEGSGIDAETQLQLRGYSQGGQATAAALELATEWAPELNLTSASAGAAPTDLNDAVGSLSGVYTGFLLFGADSFAEQAGIDLSEHLNEKGQETVERAAGQCTIEAVLTNAFVDTSTLTKNGGDFQQLVEEEFTAVLDEQRLGTAAIPDIPVLVNHSRLDDVVPFAQGRGLAAAWCDAGRSVTFADNLAPTHIGGYLASLPRVEAFTSTTFAGQSPLNSCWRL</sequence>
<evidence type="ECO:0000256" key="2">
    <source>
        <dbReference type="SAM" id="SignalP"/>
    </source>
</evidence>
<dbReference type="PANTHER" id="PTHR34853">
    <property type="match status" value="1"/>
</dbReference>
<organism evidence="3 4">
    <name type="scientific">Brevibacterium casei</name>
    <dbReference type="NCBI Taxonomy" id="33889"/>
    <lineage>
        <taxon>Bacteria</taxon>
        <taxon>Bacillati</taxon>
        <taxon>Actinomycetota</taxon>
        <taxon>Actinomycetes</taxon>
        <taxon>Micrococcales</taxon>
        <taxon>Brevibacteriaceae</taxon>
        <taxon>Brevibacterium</taxon>
    </lineage>
</organism>
<feature type="chain" id="PRO_5032564159" evidence="2">
    <location>
        <begin position="40"/>
        <end position="480"/>
    </location>
</feature>
<dbReference type="PANTHER" id="PTHR34853:SF1">
    <property type="entry name" value="LIPASE 5"/>
    <property type="match status" value="1"/>
</dbReference>
<feature type="compositionally biased region" description="Basic and acidic residues" evidence="1">
    <location>
        <begin position="49"/>
        <end position="67"/>
    </location>
</feature>
<dbReference type="RefSeq" id="WP_198500302.1">
    <property type="nucleotide sequence ID" value="NZ_CP065989.1"/>
</dbReference>